<reference evidence="1 2" key="1">
    <citation type="submission" date="2015-04" db="EMBL/GenBank/DDBJ databases">
        <title>Comparative genomics of rhizobia nodulating Arachis hypogaea in China.</title>
        <authorList>
            <person name="Li Y."/>
        </authorList>
    </citation>
    <scope>NUCLEOTIDE SEQUENCE [LARGE SCALE GENOMIC DNA]</scope>
    <source>
        <strain evidence="1 2">CCBAU 51757</strain>
    </source>
</reference>
<dbReference type="AlphaFoldDB" id="A0A4Q0SFI7"/>
<sequence>MGIEKMHPPQYWRNRAEEFRAKADNCEYPQTRETLRNIAKTYEDLAKRSERIRTVQDAAE</sequence>
<protein>
    <submittedName>
        <fullName evidence="1">Uncharacterized protein</fullName>
    </submittedName>
</protein>
<dbReference type="Proteomes" id="UP000289546">
    <property type="component" value="Unassembled WGS sequence"/>
</dbReference>
<comment type="caution">
    <text evidence="1">The sequence shown here is derived from an EMBL/GenBank/DDBJ whole genome shotgun (WGS) entry which is preliminary data.</text>
</comment>
<evidence type="ECO:0000313" key="1">
    <source>
        <dbReference type="EMBL" id="RXH36640.1"/>
    </source>
</evidence>
<dbReference type="EMBL" id="LBJQ01000010">
    <property type="protein sequence ID" value="RXH36640.1"/>
    <property type="molecule type" value="Genomic_DNA"/>
</dbReference>
<proteinExistence type="predicted"/>
<dbReference type="RefSeq" id="WP_128917226.1">
    <property type="nucleotide sequence ID" value="NZ_LBJQ01000010.1"/>
</dbReference>
<organism evidence="1 2">
    <name type="scientific">Bradyrhizobium nanningense</name>
    <dbReference type="NCBI Taxonomy" id="1325118"/>
    <lineage>
        <taxon>Bacteria</taxon>
        <taxon>Pseudomonadati</taxon>
        <taxon>Pseudomonadota</taxon>
        <taxon>Alphaproteobacteria</taxon>
        <taxon>Hyphomicrobiales</taxon>
        <taxon>Nitrobacteraceae</taxon>
        <taxon>Bradyrhizobium</taxon>
    </lineage>
</organism>
<name>A0A4Q0SFI7_9BRAD</name>
<accession>A0A4Q0SFI7</accession>
<evidence type="ECO:0000313" key="2">
    <source>
        <dbReference type="Proteomes" id="UP000289546"/>
    </source>
</evidence>
<gene>
    <name evidence="1" type="ORF">XH99_06645</name>
</gene>
<keyword evidence="2" id="KW-1185">Reference proteome</keyword>